<dbReference type="GO" id="GO:0003677">
    <property type="term" value="F:DNA binding"/>
    <property type="evidence" value="ECO:0007669"/>
    <property type="project" value="UniProtKB-KW"/>
</dbReference>
<dbReference type="PROSITE" id="PS51217">
    <property type="entry name" value="UVRD_HELICASE_CTER"/>
    <property type="match status" value="1"/>
</dbReference>
<keyword evidence="7" id="KW-0269">Exonuclease</keyword>
<evidence type="ECO:0000256" key="10">
    <source>
        <dbReference type="ARBA" id="ARBA00023204"/>
    </source>
</evidence>
<dbReference type="GO" id="GO:0005524">
    <property type="term" value="F:ATP binding"/>
    <property type="evidence" value="ECO:0007669"/>
    <property type="project" value="UniProtKB-UniRule"/>
</dbReference>
<keyword evidence="9" id="KW-0238">DNA-binding</keyword>
<dbReference type="SUPFAM" id="SSF52540">
    <property type="entry name" value="P-loop containing nucleoside triphosphate hydrolases"/>
    <property type="match status" value="1"/>
</dbReference>
<accession>A0A0G1LM95</accession>
<keyword evidence="3 15" id="KW-0547">Nucleotide-binding</keyword>
<protein>
    <recommendedName>
        <fullName evidence="13">DNA 3'-5' helicase</fullName>
        <ecNumber evidence="13">5.6.2.4</ecNumber>
    </recommendedName>
</protein>
<evidence type="ECO:0000313" key="18">
    <source>
        <dbReference type="EMBL" id="KKT60994.1"/>
    </source>
</evidence>
<evidence type="ECO:0000256" key="4">
    <source>
        <dbReference type="ARBA" id="ARBA00022763"/>
    </source>
</evidence>
<comment type="catalytic activity">
    <reaction evidence="12">
        <text>Couples ATP hydrolysis with the unwinding of duplex DNA by translocating in the 3'-5' direction.</text>
        <dbReference type="EC" id="5.6.2.4"/>
    </reaction>
</comment>
<keyword evidence="6 15" id="KW-0347">Helicase</keyword>
<evidence type="ECO:0000256" key="11">
    <source>
        <dbReference type="ARBA" id="ARBA00023235"/>
    </source>
</evidence>
<dbReference type="InterPro" id="IPR011604">
    <property type="entry name" value="PDDEXK-like_dom_sf"/>
</dbReference>
<dbReference type="PROSITE" id="PS51198">
    <property type="entry name" value="UVRD_HELICASE_ATP_BIND"/>
    <property type="match status" value="1"/>
</dbReference>
<keyword evidence="10" id="KW-0234">DNA repair</keyword>
<evidence type="ECO:0000256" key="5">
    <source>
        <dbReference type="ARBA" id="ARBA00022801"/>
    </source>
</evidence>
<dbReference type="EMBL" id="LCIT01000041">
    <property type="protein sequence ID" value="KKT60994.1"/>
    <property type="molecule type" value="Genomic_DNA"/>
</dbReference>
<dbReference type="PANTHER" id="PTHR11070:SF2">
    <property type="entry name" value="ATP-DEPENDENT DNA HELICASE SRS2"/>
    <property type="match status" value="1"/>
</dbReference>
<dbReference type="GO" id="GO:0043138">
    <property type="term" value="F:3'-5' DNA helicase activity"/>
    <property type="evidence" value="ECO:0007669"/>
    <property type="project" value="UniProtKB-EC"/>
</dbReference>
<dbReference type="Gene3D" id="1.10.486.10">
    <property type="entry name" value="PCRA, domain 4"/>
    <property type="match status" value="1"/>
</dbReference>
<dbReference type="AlphaFoldDB" id="A0A0G1LM95"/>
<evidence type="ECO:0000256" key="2">
    <source>
        <dbReference type="ARBA" id="ARBA00022722"/>
    </source>
</evidence>
<dbReference type="EC" id="5.6.2.4" evidence="13"/>
<name>A0A0G1LM95_9BACT</name>
<keyword evidence="4" id="KW-0227">DNA damage</keyword>
<dbReference type="Gene3D" id="3.40.50.300">
    <property type="entry name" value="P-loop containing nucleotide triphosphate hydrolases"/>
    <property type="match status" value="3"/>
</dbReference>
<gene>
    <name evidence="18" type="ORF">UW55_C0041G0002</name>
</gene>
<reference evidence="18 19" key="1">
    <citation type="journal article" date="2015" name="Nature">
        <title>rRNA introns, odd ribosomes, and small enigmatic genomes across a large radiation of phyla.</title>
        <authorList>
            <person name="Brown C.T."/>
            <person name="Hug L.A."/>
            <person name="Thomas B.C."/>
            <person name="Sharon I."/>
            <person name="Castelle C.J."/>
            <person name="Singh A."/>
            <person name="Wilkins M.J."/>
            <person name="Williams K.H."/>
            <person name="Banfield J.F."/>
        </authorList>
    </citation>
    <scope>NUCLEOTIDE SEQUENCE [LARGE SCALE GENOMIC DNA]</scope>
</reference>
<sequence length="1113" mass="126264">MDNFKTRFEKLNKQQRQAVETIDGPVMVIAGPGSGKTELLSLRVANILRLTDTAPKNILCLTFTDAAAFNMRQRLAGLIGRAAYRVAIHTFHSFGVEIINRYPEQFYGGASFLPADDITQTEILEEIFNGLDHDNPLRSKHNGQFVYLPKVKKAIEHLKKAGLSPAEFKIILAENKRAAVCAESIIQKTFGDRVSKKMIPDAERAAEEIKRCPLTPLPGLFKPFTQALADSLAEALNISEETNSTAPLSEWKKDWTAKNDDGAIHLADNLNMEKIEALAGLYEKYGVRMREEEYYDYNDMILDAIAILKRNTGIRLDLEEQYQYILVDEFQDTNDAQMRLLRLLTSHPIHEGRPNIMAVGDDDQAIYKFQGAEISNIIDFGKIYREPAVVVLSENYRSAQEILDAARHIIKKGAGRLENILPDVKKELVAANRDIKDGAIRSKEFPSREIEYQWIVKEAKSLTQKGLPAREIAIIAREHKELETLAPYFHAAKIPIAYERSQNALEEPLVIQLIAMARFVNSVIAKEEDADEFLPEILSYPFWEIKRSLVWEISIKARAKKKPWIKIMLESDGRFREIAEFFLNLGAKANHRTAEEVLHELIGGPQLILPGDDNDGKTAALHNMFSPFRSYYFSGERFAGQRAEYLRFLSSLQAFTGTLREYHRGRPVLTADMLAFVDTHIKNNLAINNLNPFVNAEDAVQLMTAHKAKGLEFEAVFVINCQESIWGDTTRGHGNLQLPMNLPISPAGDNPDDRLRLFYVAITRAKRLLYLVSYKTDQKGKESARLGFIAPEELAPKQFRPEFVGIESTGKSAEELLAEQWDARHIGPFVPDEKALLKPLLENYQLSVTHLQNFLNVADAGPLAFFEKNLLMFPEPKTASGALGSAIHSAIHQAYKYLRNEEKLPSAEEVLSWFEGSLKDQRLNQTDFNLMLKRGQKALEIFYARKKDGFSSQDKIEFGFKSQGAVVNNAHLTGKIDRMIISGSEIIVSDFKTGKPIQSWEPADTYEKIKAWKYRAQLVFYKLLIENSRDFGGKYMVKRGVIEFIEPHRERIIDLGAEIKKEETERMEKLINIVYKKIMALDFPNTSSYSKDIKGILAFEEDLLKNIPSIIIL</sequence>
<evidence type="ECO:0000256" key="1">
    <source>
        <dbReference type="ARBA" id="ARBA00009922"/>
    </source>
</evidence>
<dbReference type="Pfam" id="PF12705">
    <property type="entry name" value="PDDEXK_1"/>
    <property type="match status" value="1"/>
</dbReference>
<dbReference type="InterPro" id="IPR027417">
    <property type="entry name" value="P-loop_NTPase"/>
</dbReference>
<proteinExistence type="inferred from homology"/>
<feature type="domain" description="UvrD-like helicase C-terminal" evidence="17">
    <location>
        <begin position="400"/>
        <end position="710"/>
    </location>
</feature>
<keyword evidence="2" id="KW-0540">Nuclease</keyword>
<comment type="catalytic activity">
    <reaction evidence="14">
        <text>ATP + H2O = ADP + phosphate + H(+)</text>
        <dbReference type="Rhea" id="RHEA:13065"/>
        <dbReference type="ChEBI" id="CHEBI:15377"/>
        <dbReference type="ChEBI" id="CHEBI:15378"/>
        <dbReference type="ChEBI" id="CHEBI:30616"/>
        <dbReference type="ChEBI" id="CHEBI:43474"/>
        <dbReference type="ChEBI" id="CHEBI:456216"/>
        <dbReference type="EC" id="5.6.2.4"/>
    </reaction>
</comment>
<dbReference type="Gene3D" id="3.90.320.10">
    <property type="match status" value="1"/>
</dbReference>
<dbReference type="Pfam" id="PF00580">
    <property type="entry name" value="UvrD-helicase"/>
    <property type="match status" value="1"/>
</dbReference>
<evidence type="ECO:0000256" key="14">
    <source>
        <dbReference type="ARBA" id="ARBA00048988"/>
    </source>
</evidence>
<evidence type="ECO:0000256" key="6">
    <source>
        <dbReference type="ARBA" id="ARBA00022806"/>
    </source>
</evidence>
<evidence type="ECO:0000259" key="16">
    <source>
        <dbReference type="PROSITE" id="PS51198"/>
    </source>
</evidence>
<dbReference type="CDD" id="cd17932">
    <property type="entry name" value="DEXQc_UvrD"/>
    <property type="match status" value="1"/>
</dbReference>
<dbReference type="Gene3D" id="1.10.10.160">
    <property type="match status" value="1"/>
</dbReference>
<dbReference type="GO" id="GO:0000725">
    <property type="term" value="P:recombinational repair"/>
    <property type="evidence" value="ECO:0007669"/>
    <property type="project" value="TreeGrafter"/>
</dbReference>
<dbReference type="InterPro" id="IPR014017">
    <property type="entry name" value="DNA_helicase_UvrD-like_C"/>
</dbReference>
<keyword evidence="8 15" id="KW-0067">ATP-binding</keyword>
<dbReference type="GO" id="GO:0004527">
    <property type="term" value="F:exonuclease activity"/>
    <property type="evidence" value="ECO:0007669"/>
    <property type="project" value="UniProtKB-KW"/>
</dbReference>
<evidence type="ECO:0000256" key="9">
    <source>
        <dbReference type="ARBA" id="ARBA00023125"/>
    </source>
</evidence>
<evidence type="ECO:0000256" key="7">
    <source>
        <dbReference type="ARBA" id="ARBA00022839"/>
    </source>
</evidence>
<feature type="domain" description="UvrD-like helicase ATP-binding" evidence="16">
    <location>
        <begin position="9"/>
        <end position="399"/>
    </location>
</feature>
<comment type="similarity">
    <text evidence="1">Belongs to the helicase family. UvrD subfamily.</text>
</comment>
<evidence type="ECO:0000256" key="3">
    <source>
        <dbReference type="ARBA" id="ARBA00022741"/>
    </source>
</evidence>
<keyword evidence="11" id="KW-0413">Isomerase</keyword>
<feature type="binding site" evidence="15">
    <location>
        <begin position="30"/>
        <end position="37"/>
    </location>
    <ligand>
        <name>ATP</name>
        <dbReference type="ChEBI" id="CHEBI:30616"/>
    </ligand>
</feature>
<dbReference type="InterPro" id="IPR013986">
    <property type="entry name" value="DExx_box_DNA_helicase_dom_sf"/>
</dbReference>
<dbReference type="InterPro" id="IPR014016">
    <property type="entry name" value="UvrD-like_ATP-bd"/>
</dbReference>
<dbReference type="Pfam" id="PF13361">
    <property type="entry name" value="UvrD_C"/>
    <property type="match status" value="1"/>
</dbReference>
<comment type="caution">
    <text evidence="18">The sequence shown here is derived from an EMBL/GenBank/DDBJ whole genome shotgun (WGS) entry which is preliminary data.</text>
</comment>
<evidence type="ECO:0000256" key="13">
    <source>
        <dbReference type="ARBA" id="ARBA00034808"/>
    </source>
</evidence>
<evidence type="ECO:0000259" key="17">
    <source>
        <dbReference type="PROSITE" id="PS51217"/>
    </source>
</evidence>
<dbReference type="PATRIC" id="fig|1618648.3.peg.1078"/>
<evidence type="ECO:0000256" key="12">
    <source>
        <dbReference type="ARBA" id="ARBA00034617"/>
    </source>
</evidence>
<dbReference type="InterPro" id="IPR038726">
    <property type="entry name" value="PDDEXK_AddAB-type"/>
</dbReference>
<keyword evidence="5 15" id="KW-0378">Hydrolase</keyword>
<evidence type="ECO:0000256" key="15">
    <source>
        <dbReference type="PROSITE-ProRule" id="PRU00560"/>
    </source>
</evidence>
<dbReference type="InterPro" id="IPR000212">
    <property type="entry name" value="DNA_helicase_UvrD/REP"/>
</dbReference>
<evidence type="ECO:0000313" key="19">
    <source>
        <dbReference type="Proteomes" id="UP000033945"/>
    </source>
</evidence>
<evidence type="ECO:0000256" key="8">
    <source>
        <dbReference type="ARBA" id="ARBA00022840"/>
    </source>
</evidence>
<organism evidence="18 19">
    <name type="scientific">Candidatus Giovannonibacteria bacterium GW2011_GWA2_44_26</name>
    <dbReference type="NCBI Taxonomy" id="1618648"/>
    <lineage>
        <taxon>Bacteria</taxon>
        <taxon>Candidatus Giovannoniibacteriota</taxon>
    </lineage>
</organism>
<dbReference type="PANTHER" id="PTHR11070">
    <property type="entry name" value="UVRD / RECB / PCRA DNA HELICASE FAMILY MEMBER"/>
    <property type="match status" value="1"/>
</dbReference>
<dbReference type="Proteomes" id="UP000033945">
    <property type="component" value="Unassembled WGS sequence"/>
</dbReference>